<dbReference type="Proteomes" id="UP001597414">
    <property type="component" value="Unassembled WGS sequence"/>
</dbReference>
<dbReference type="EMBL" id="JBHUIV010000025">
    <property type="protein sequence ID" value="MFD2203302.1"/>
    <property type="molecule type" value="Genomic_DNA"/>
</dbReference>
<evidence type="ECO:0000256" key="1">
    <source>
        <dbReference type="SAM" id="Phobius"/>
    </source>
</evidence>
<feature type="transmembrane region" description="Helical" evidence="1">
    <location>
        <begin position="156"/>
        <end position="176"/>
    </location>
</feature>
<feature type="transmembrane region" description="Helical" evidence="1">
    <location>
        <begin position="114"/>
        <end position="133"/>
    </location>
</feature>
<reference evidence="3" key="1">
    <citation type="journal article" date="2019" name="Int. J. Syst. Evol. Microbiol.">
        <title>The Global Catalogue of Microorganisms (GCM) 10K type strain sequencing project: providing services to taxonomists for standard genome sequencing and annotation.</title>
        <authorList>
            <consortium name="The Broad Institute Genomics Platform"/>
            <consortium name="The Broad Institute Genome Sequencing Center for Infectious Disease"/>
            <person name="Wu L."/>
            <person name="Ma J."/>
        </authorList>
    </citation>
    <scope>NUCLEOTIDE SEQUENCE [LARGE SCALE GENOMIC DNA]</scope>
    <source>
        <strain evidence="3">KCTC 19812</strain>
    </source>
</reference>
<keyword evidence="1" id="KW-0472">Membrane</keyword>
<feature type="transmembrane region" description="Helical" evidence="1">
    <location>
        <begin position="358"/>
        <end position="387"/>
    </location>
</feature>
<feature type="transmembrane region" description="Helical" evidence="1">
    <location>
        <begin position="313"/>
        <end position="338"/>
    </location>
</feature>
<accession>A0ABW5BAZ4</accession>
<organism evidence="2 3">
    <name type="scientific">Shivajiella indica</name>
    <dbReference type="NCBI Taxonomy" id="872115"/>
    <lineage>
        <taxon>Bacteria</taxon>
        <taxon>Pseudomonadati</taxon>
        <taxon>Bacteroidota</taxon>
        <taxon>Cytophagia</taxon>
        <taxon>Cytophagales</taxon>
        <taxon>Cyclobacteriaceae</taxon>
        <taxon>Shivajiella</taxon>
    </lineage>
</organism>
<keyword evidence="1" id="KW-1133">Transmembrane helix</keyword>
<protein>
    <recommendedName>
        <fullName evidence="4">O-antigen ligase family protein</fullName>
    </recommendedName>
</protein>
<evidence type="ECO:0000313" key="2">
    <source>
        <dbReference type="EMBL" id="MFD2203302.1"/>
    </source>
</evidence>
<dbReference type="RefSeq" id="WP_380805510.1">
    <property type="nucleotide sequence ID" value="NZ_JBHUIV010000025.1"/>
</dbReference>
<comment type="caution">
    <text evidence="2">The sequence shown here is derived from an EMBL/GenBank/DDBJ whole genome shotgun (WGS) entry which is preliminary data.</text>
</comment>
<feature type="transmembrane region" description="Helical" evidence="1">
    <location>
        <begin position="59"/>
        <end position="79"/>
    </location>
</feature>
<evidence type="ECO:0008006" key="4">
    <source>
        <dbReference type="Google" id="ProtNLM"/>
    </source>
</evidence>
<evidence type="ECO:0000313" key="3">
    <source>
        <dbReference type="Proteomes" id="UP001597414"/>
    </source>
</evidence>
<name>A0ABW5BAZ4_9BACT</name>
<gene>
    <name evidence="2" type="ORF">ACFSKV_17115</name>
</gene>
<feature type="transmembrane region" description="Helical" evidence="1">
    <location>
        <begin position="29"/>
        <end position="47"/>
    </location>
</feature>
<feature type="transmembrane region" description="Helical" evidence="1">
    <location>
        <begin position="188"/>
        <end position="218"/>
    </location>
</feature>
<proteinExistence type="predicted"/>
<keyword evidence="3" id="KW-1185">Reference proteome</keyword>
<feature type="transmembrane region" description="Helical" evidence="1">
    <location>
        <begin position="230"/>
        <end position="251"/>
    </location>
</feature>
<keyword evidence="1" id="KW-0812">Transmembrane</keyword>
<feature type="transmembrane region" description="Helical" evidence="1">
    <location>
        <begin position="85"/>
        <end position="102"/>
    </location>
</feature>
<sequence>MSERVKGILLFVLVLVALRFFEIRFAGDLIGIKIPIVILTLISIYSLKSFFKYQGGFSLPIRLMTFATFFSIIISLLVWGQSIPQSFRSTAIILIYPVFFLLKDYNFKTRLIEQVILLLGFIYVVLYFFQFQFPQKAFFGYALGATEGDYSDEGRGIIRIIFPGAGVFWLAVFISICKITSKVKTAYYHIVFAILGIVIPILQVIRQLVAFIVVLYTFHFGVQLSLAKKLLFIAAFFGVSIYVISLDLPFINSLEETTRRDTELGSDYIRVVAGKYFLFDFSDNILSQIFGNGFPNYNSNYGKAMSKLTGQGYFLEDIGIIGLYTQAGVFAVLAWLIIFYKSFTIPIPKEYMYCKYYIWMILVTSLTSGSIFNIHFTISSVLVLYIYHIESQNIGKDKLKKLLVYLQKKNISLEEIKKESPATSI</sequence>